<dbReference type="AlphaFoldDB" id="A0A1I1E7F9"/>
<reference evidence="1 2" key="1">
    <citation type="submission" date="2016-10" db="EMBL/GenBank/DDBJ databases">
        <authorList>
            <person name="de Groot N.N."/>
        </authorList>
    </citation>
    <scope>NUCLEOTIDE SEQUENCE [LARGE SCALE GENOMIC DNA]</scope>
    <source>
        <strain evidence="1 2">DSM 6059</strain>
    </source>
</reference>
<dbReference type="InterPro" id="IPR008311">
    <property type="entry name" value="UCP028101"/>
</dbReference>
<proteinExistence type="predicted"/>
<dbReference type="SUPFAM" id="SSF69322">
    <property type="entry name" value="Tricorn protease domain 2"/>
    <property type="match status" value="1"/>
</dbReference>
<dbReference type="Proteomes" id="UP000198862">
    <property type="component" value="Unassembled WGS sequence"/>
</dbReference>
<dbReference type="PIRSF" id="PIRSF028101">
    <property type="entry name" value="UCP028101"/>
    <property type="match status" value="1"/>
</dbReference>
<evidence type="ECO:0008006" key="3">
    <source>
        <dbReference type="Google" id="ProtNLM"/>
    </source>
</evidence>
<dbReference type="Gene3D" id="2.130.10.10">
    <property type="entry name" value="YVTN repeat-like/Quinoprotein amine dehydrogenase"/>
    <property type="match status" value="1"/>
</dbReference>
<keyword evidence="2" id="KW-1185">Reference proteome</keyword>
<evidence type="ECO:0000313" key="2">
    <source>
        <dbReference type="Proteomes" id="UP000198862"/>
    </source>
</evidence>
<gene>
    <name evidence="1" type="ORF">SAMN02745724_00258</name>
</gene>
<dbReference type="InterPro" id="IPR015943">
    <property type="entry name" value="WD40/YVTN_repeat-like_dom_sf"/>
</dbReference>
<organism evidence="1 2">
    <name type="scientific">Pseudoalteromonas denitrificans DSM 6059</name>
    <dbReference type="NCBI Taxonomy" id="1123010"/>
    <lineage>
        <taxon>Bacteria</taxon>
        <taxon>Pseudomonadati</taxon>
        <taxon>Pseudomonadota</taxon>
        <taxon>Gammaproteobacteria</taxon>
        <taxon>Alteromonadales</taxon>
        <taxon>Pseudoalteromonadaceae</taxon>
        <taxon>Pseudoalteromonas</taxon>
    </lineage>
</organism>
<sequence>MNRRGFCKSMLAFAGITNLPACNLLKDKQFASAFNTFGNKHFIAKLDENGAIVTQVEIPYRGHDLAQVPNQKNRVFAFARRPGNMIFDINLEEGTLTNTIESQKGRHFYGHGVFSLDGQFLFTPENDFENQVGKIVVRNVNDSSVLAEYDSGGVGPHQCALLSDGITLVIANGGIATHPNQPRKKLNIASMKPNLTYLNTQTGEVKAQILPPHDQLSIRHLDVSKQDKVVVGMQYQGNKQDKVPLIFTQQGDNALQACEVEQEVWQQMNQYTASVCIDNALNIAAVSAPRGNLVSYWDLNNNKYLGQYHSADCAGVALADDGFVLSNGTGVIERIVALSKTPLKQKRSAGIKWDNHMLALV</sequence>
<protein>
    <recommendedName>
        <fullName evidence="3">DUF1513 domain-containing protein</fullName>
    </recommendedName>
</protein>
<dbReference type="EMBL" id="FOLO01000001">
    <property type="protein sequence ID" value="SFB83004.1"/>
    <property type="molecule type" value="Genomic_DNA"/>
</dbReference>
<dbReference type="RefSeq" id="WP_177207909.1">
    <property type="nucleotide sequence ID" value="NZ_FOLO01000001.1"/>
</dbReference>
<dbReference type="STRING" id="1123010.SAMN02745724_00258"/>
<dbReference type="Pfam" id="PF07433">
    <property type="entry name" value="DUF1513"/>
    <property type="match status" value="1"/>
</dbReference>
<evidence type="ECO:0000313" key="1">
    <source>
        <dbReference type="EMBL" id="SFB83004.1"/>
    </source>
</evidence>
<name>A0A1I1E7F9_9GAMM</name>
<accession>A0A1I1E7F9</accession>